<keyword evidence="2" id="KW-1185">Reference proteome</keyword>
<comment type="caution">
    <text evidence="1">The sequence shown here is derived from an EMBL/GenBank/DDBJ whole genome shotgun (WGS) entry which is preliminary data.</text>
</comment>
<dbReference type="AlphaFoldDB" id="A0A3L8PMP5"/>
<evidence type="ECO:0000313" key="1">
    <source>
        <dbReference type="EMBL" id="RLV56039.1"/>
    </source>
</evidence>
<gene>
    <name evidence="1" type="ORF">D9V41_09125</name>
</gene>
<protein>
    <submittedName>
        <fullName evidence="1">Uncharacterized protein</fullName>
    </submittedName>
</protein>
<reference evidence="1 2" key="1">
    <citation type="submission" date="2018-10" db="EMBL/GenBank/DDBJ databases">
        <title>Aeromicrobium sp. 9W16Y-2 whole genome shotgun sequence.</title>
        <authorList>
            <person name="Li F."/>
        </authorList>
    </citation>
    <scope>NUCLEOTIDE SEQUENCE [LARGE SCALE GENOMIC DNA]</scope>
    <source>
        <strain evidence="1 2">9W16Y-2</strain>
    </source>
</reference>
<name>A0A3L8PMP5_9ACTN</name>
<sequence length="93" mass="10472">MSQLIEDLDVIGHLDHEPACDPVNDDCDQTASWWLKVTTLCCNTLDDRFLCHGHKREIDQFLETPGIIFCFLCGAKPAPFSIVLRPLRGGDSR</sequence>
<evidence type="ECO:0000313" key="2">
    <source>
        <dbReference type="Proteomes" id="UP000282515"/>
    </source>
</evidence>
<dbReference type="EMBL" id="RDBF01000005">
    <property type="protein sequence ID" value="RLV56039.1"/>
    <property type="molecule type" value="Genomic_DNA"/>
</dbReference>
<dbReference type="RefSeq" id="WP_121794235.1">
    <property type="nucleotide sequence ID" value="NZ_RDBF01000005.1"/>
</dbReference>
<organism evidence="1 2">
    <name type="scientific">Aeromicrobium phragmitis</name>
    <dbReference type="NCBI Taxonomy" id="2478914"/>
    <lineage>
        <taxon>Bacteria</taxon>
        <taxon>Bacillati</taxon>
        <taxon>Actinomycetota</taxon>
        <taxon>Actinomycetes</taxon>
        <taxon>Propionibacteriales</taxon>
        <taxon>Nocardioidaceae</taxon>
        <taxon>Aeromicrobium</taxon>
    </lineage>
</organism>
<proteinExistence type="predicted"/>
<accession>A0A3L8PMP5</accession>
<dbReference type="Proteomes" id="UP000282515">
    <property type="component" value="Unassembled WGS sequence"/>
</dbReference>